<accession>A0ABN8CZF8</accession>
<name>A0ABN8CZF8_9STRA</name>
<gene>
    <name evidence="1" type="ORF">PBS001_LOCUS3209</name>
</gene>
<protein>
    <recommendedName>
        <fullName evidence="3">Secreted protein</fullName>
    </recommendedName>
</protein>
<comment type="caution">
    <text evidence="1">The sequence shown here is derived from an EMBL/GenBank/DDBJ whole genome shotgun (WGS) entry which is preliminary data.</text>
</comment>
<dbReference type="EMBL" id="CAKLCB010000177">
    <property type="protein sequence ID" value="CAH0516548.1"/>
    <property type="molecule type" value="Genomic_DNA"/>
</dbReference>
<organism evidence="1 2">
    <name type="scientific">Peronospora belbahrii</name>
    <dbReference type="NCBI Taxonomy" id="622444"/>
    <lineage>
        <taxon>Eukaryota</taxon>
        <taxon>Sar</taxon>
        <taxon>Stramenopiles</taxon>
        <taxon>Oomycota</taxon>
        <taxon>Peronosporomycetes</taxon>
        <taxon>Peronosporales</taxon>
        <taxon>Peronosporaceae</taxon>
        <taxon>Peronospora</taxon>
    </lineage>
</organism>
<proteinExistence type="predicted"/>
<keyword evidence="2" id="KW-1185">Reference proteome</keyword>
<evidence type="ECO:0000313" key="2">
    <source>
        <dbReference type="Proteomes" id="UP001158986"/>
    </source>
</evidence>
<reference evidence="1 2" key="1">
    <citation type="submission" date="2021-11" db="EMBL/GenBank/DDBJ databases">
        <authorList>
            <person name="Islam A."/>
            <person name="Islam S."/>
            <person name="Flora M.S."/>
            <person name="Rahman M."/>
            <person name="Ziaur R.M."/>
            <person name="Epstein J.H."/>
            <person name="Hassan M."/>
            <person name="Klassen M."/>
            <person name="Woodard K."/>
            <person name="Webb A."/>
            <person name="Webby R.J."/>
            <person name="El Zowalaty M.E."/>
        </authorList>
    </citation>
    <scope>NUCLEOTIDE SEQUENCE [LARGE SCALE GENOMIC DNA]</scope>
    <source>
        <strain evidence="1">Pbs1</strain>
    </source>
</reference>
<evidence type="ECO:0008006" key="3">
    <source>
        <dbReference type="Google" id="ProtNLM"/>
    </source>
</evidence>
<dbReference type="Proteomes" id="UP001158986">
    <property type="component" value="Unassembled WGS sequence"/>
</dbReference>
<sequence>MRFAISTNSNRTVMHISAFLAMSSYVNTFNHVLCANMWYERSMDCCHQHGVFPHEAASLGVMTWCKCSRVAYVALRKSNAESIIN</sequence>
<evidence type="ECO:0000313" key="1">
    <source>
        <dbReference type="EMBL" id="CAH0516548.1"/>
    </source>
</evidence>